<dbReference type="PANTHER" id="PTHR33490:SF3">
    <property type="entry name" value="CONSERVED INTEGRAL MEMBRANE PROTEIN"/>
    <property type="match status" value="1"/>
</dbReference>
<accession>A0A410G5Q3</accession>
<protein>
    <submittedName>
        <fullName evidence="2">Transglutaminase family protein</fullName>
    </submittedName>
</protein>
<dbReference type="OrthoDB" id="9804872at2"/>
<evidence type="ECO:0000259" key="1">
    <source>
        <dbReference type="Pfam" id="PF01841"/>
    </source>
</evidence>
<dbReference type="SUPFAM" id="SSF54001">
    <property type="entry name" value="Cysteine proteinases"/>
    <property type="match status" value="1"/>
</dbReference>
<dbReference type="Gene3D" id="3.10.620.30">
    <property type="match status" value="1"/>
</dbReference>
<dbReference type="InterPro" id="IPR038765">
    <property type="entry name" value="Papain-like_cys_pep_sf"/>
</dbReference>
<evidence type="ECO:0000313" key="2">
    <source>
        <dbReference type="EMBL" id="QAA82589.1"/>
    </source>
</evidence>
<dbReference type="RefSeq" id="WP_128250954.1">
    <property type="nucleotide sequence ID" value="NZ_CP034951.1"/>
</dbReference>
<gene>
    <name evidence="2" type="ORF">EI546_13045</name>
</gene>
<sequence length="201" mass="22918">MKLQLESNQLEDYLQEIPPVVQFYTPLIQKKISEIKSRASNDHDRAKMAFETARDEIAHNFDTKSDNITVNAEDVLNRKEGICFAKSHLLASLLRGMEIPAGFCYQKVLKKGTVESGYALHGLNAIYLPETGWFRVDPRGNKLGIDSQFSIEEEKLAYPIRPELGEIDYNIVLTKPLATVVHFMQESRNCEQLFNSRPTDL</sequence>
<name>A0A410G5Q3_9FLAO</name>
<feature type="domain" description="Transglutaminase-like" evidence="1">
    <location>
        <begin position="34"/>
        <end position="138"/>
    </location>
</feature>
<dbReference type="InterPro" id="IPR002931">
    <property type="entry name" value="Transglutaminase-like"/>
</dbReference>
<dbReference type="AlphaFoldDB" id="A0A410G5Q3"/>
<dbReference type="Proteomes" id="UP000285517">
    <property type="component" value="Chromosome"/>
</dbReference>
<dbReference type="EMBL" id="CP034951">
    <property type="protein sequence ID" value="QAA82589.1"/>
    <property type="molecule type" value="Genomic_DNA"/>
</dbReference>
<reference evidence="2 3" key="1">
    <citation type="submission" date="2019-01" db="EMBL/GenBank/DDBJ databases">
        <title>Complete genome sequencing of Aequorivita sp. H23M31.</title>
        <authorList>
            <person name="Bae J.-W."/>
        </authorList>
    </citation>
    <scope>NUCLEOTIDE SEQUENCE [LARGE SCALE GENOMIC DNA]</scope>
    <source>
        <strain evidence="2 3">H23M31</strain>
    </source>
</reference>
<evidence type="ECO:0000313" key="3">
    <source>
        <dbReference type="Proteomes" id="UP000285517"/>
    </source>
</evidence>
<dbReference type="PANTHER" id="PTHR33490">
    <property type="entry name" value="BLR5614 PROTEIN-RELATED"/>
    <property type="match status" value="1"/>
</dbReference>
<dbReference type="Pfam" id="PF01841">
    <property type="entry name" value="Transglut_core"/>
    <property type="match status" value="1"/>
</dbReference>
<organism evidence="2 3">
    <name type="scientific">Aequorivita ciconiae</name>
    <dbReference type="NCBI Taxonomy" id="2494375"/>
    <lineage>
        <taxon>Bacteria</taxon>
        <taxon>Pseudomonadati</taxon>
        <taxon>Bacteroidota</taxon>
        <taxon>Flavobacteriia</taxon>
        <taxon>Flavobacteriales</taxon>
        <taxon>Flavobacteriaceae</taxon>
        <taxon>Aequorivita</taxon>
    </lineage>
</organism>
<proteinExistence type="predicted"/>
<dbReference type="KEGG" id="aev:EI546_13045"/>
<keyword evidence="3" id="KW-1185">Reference proteome</keyword>